<evidence type="ECO:0000313" key="3">
    <source>
        <dbReference type="Proteomes" id="UP000298596"/>
    </source>
</evidence>
<dbReference type="GO" id="GO:0004197">
    <property type="term" value="F:cysteine-type endopeptidase activity"/>
    <property type="evidence" value="ECO:0007669"/>
    <property type="project" value="InterPro"/>
</dbReference>
<accession>A0A4D8Q0H0</accession>
<evidence type="ECO:0000259" key="1">
    <source>
        <dbReference type="Pfam" id="PF00656"/>
    </source>
</evidence>
<dbReference type="GO" id="GO:0006508">
    <property type="term" value="P:proteolysis"/>
    <property type="evidence" value="ECO:0007669"/>
    <property type="project" value="InterPro"/>
</dbReference>
<dbReference type="EMBL" id="CP032331">
    <property type="protein sequence ID" value="QCO03383.1"/>
    <property type="molecule type" value="Genomic_DNA"/>
</dbReference>
<evidence type="ECO:0000313" key="2">
    <source>
        <dbReference type="EMBL" id="QCO03383.1"/>
    </source>
</evidence>
<feature type="domain" description="Peptidase C14 caspase" evidence="1">
    <location>
        <begin position="11"/>
        <end position="127"/>
    </location>
</feature>
<dbReference type="Proteomes" id="UP000298596">
    <property type="component" value="Plasmid p1"/>
</dbReference>
<organism evidence="2 3">
    <name type="scientific">Azospirillum brasilense</name>
    <dbReference type="NCBI Taxonomy" id="192"/>
    <lineage>
        <taxon>Bacteria</taxon>
        <taxon>Pseudomonadati</taxon>
        <taxon>Pseudomonadota</taxon>
        <taxon>Alphaproteobacteria</taxon>
        <taxon>Rhodospirillales</taxon>
        <taxon>Azospirillaceae</taxon>
        <taxon>Azospirillum</taxon>
    </lineage>
</organism>
<protein>
    <submittedName>
        <fullName evidence="2">Caspase family protein</fullName>
    </submittedName>
</protein>
<dbReference type="InterPro" id="IPR011600">
    <property type="entry name" value="Pept_C14_caspase"/>
</dbReference>
<dbReference type="Pfam" id="PF00656">
    <property type="entry name" value="Peptidase_C14"/>
    <property type="match status" value="1"/>
</dbReference>
<reference evidence="2 3" key="1">
    <citation type="submission" date="2018-09" db="EMBL/GenBank/DDBJ databases">
        <title>Whole genome based analysis of evolution and adaptive divergence in Indian and Brazilian strains of Azospirillum brasilense.</title>
        <authorList>
            <person name="Singh C."/>
            <person name="Tripathi A.K."/>
        </authorList>
    </citation>
    <scope>NUCLEOTIDE SEQUENCE [LARGE SCALE GENOMIC DNA]</scope>
    <source>
        <strain evidence="2 3">MTCC4036</strain>
        <plasmid evidence="2 3">p1</plasmid>
    </source>
</reference>
<geneLocation type="plasmid" evidence="2">
    <name>p1</name>
</geneLocation>
<sequence length="235" mass="25032">MLARSHAQRLVVLLDPCHSGGVGSLKGPNGGLVPGYTEKALSRLATGTGRVIIASSRADEASLEFAGAKNSLFTQHLVDSLRGTARTPGDGVIRVFDVFNHAGPKVGSDSLGRQHPVFKASQMEDNFPVALDRGGVKFAAPAPAPHLPTDDWKRIEDILVNLYPAGPQDQEIWARAGGDLSRLRLTGRGRVDWFAAFRTLRQGGGGACISADALIRAGLDDFLHHQDLQCLLGVL</sequence>
<gene>
    <name evidence="2" type="ORF">D3867_14980</name>
</gene>
<keyword evidence="2" id="KW-0614">Plasmid</keyword>
<name>A0A4D8Q0H0_AZOBR</name>
<dbReference type="Gene3D" id="3.40.50.1460">
    <property type="match status" value="1"/>
</dbReference>
<proteinExistence type="predicted"/>
<dbReference type="AlphaFoldDB" id="A0A4D8Q0H0"/>